<name>A0A078ABP2_STYLE</name>
<organism evidence="2 3">
    <name type="scientific">Stylonychia lemnae</name>
    <name type="common">Ciliate</name>
    <dbReference type="NCBI Taxonomy" id="5949"/>
    <lineage>
        <taxon>Eukaryota</taxon>
        <taxon>Sar</taxon>
        <taxon>Alveolata</taxon>
        <taxon>Ciliophora</taxon>
        <taxon>Intramacronucleata</taxon>
        <taxon>Spirotrichea</taxon>
        <taxon>Stichotrichia</taxon>
        <taxon>Sporadotrichida</taxon>
        <taxon>Oxytrichidae</taxon>
        <taxon>Stylonychinae</taxon>
        <taxon>Stylonychia</taxon>
    </lineage>
</organism>
<dbReference type="InParanoid" id="A0A078ABP2"/>
<sequence>MDFETRMRKVIKELVVPVIERQQEDRQNILKLKQSKKSHDDKISTLENTIFKSKDTSTIFDDFEQKFIKFEVNIKQDIERHQGEIDARFVVVDDRIFETNNRITSNDILKQQFEVFQEKQSLFDEQMSRYKHDLNDEFTKLKHDYNTNYFEVQNSIRQLTNKFNNLQPDIEEIKYQIKTIFETMQSLESKNDETNRQMIMMDHKKINMVSYKEDMKAVNDQLNFLSTENDENKNANKSLENWVEKYQPLRIQNQISETLKECLNRKGKMKLIDYDYKINEVLRQKILDDHGNPMLKEKVLDLMTRYERESVATSNNNLVQQMGESLVGSFQKQRESMISKKNMTFNGSIYGMKKQSIKQDDEDSENIDDLREQLHNATNQLIQDAFKIQSANIAKEFERIQADQKVFFDRVISRVDDLQSLQNDMKDELDRQNTRLQQNQSDMLQYNKAIMTQLRKIKSEQININEDILNIGTIIQILQETSQQLYSYLETQHHQQSEQIRQDPNGLYLVSSKQALHQSNQTLNIDNISLNKAQESLKRCGILQYKRGVKAQRNFTQSTDPISLKEALASQRKQNHKKNTSIAEIPKFNSNDQQRFQTEIRTALADVEKSRAQYQSQISGTSLMMDSSDHAFGGRSSRDPQIHKNSQVEVGFGGDKNINNSHLFIDSQEYGEVNQHSNHSQDLQIGLNSIKINDQVTQSQYHLGIFGRKAAAIQNSKVAGGTATGRNLQMMNSGRNHRKGDSYDIEIDKIYSGGGNAFNKNGNLNINDTLDSFRMKNSPMKTRRNNILGQSSIFPEISNI</sequence>
<gene>
    <name evidence="2" type="primary">Contig19084.g20234</name>
    <name evidence="2" type="ORF">STYLEM_8594</name>
</gene>
<keyword evidence="3" id="KW-1185">Reference proteome</keyword>
<evidence type="ECO:0000256" key="1">
    <source>
        <dbReference type="SAM" id="Coils"/>
    </source>
</evidence>
<dbReference type="Proteomes" id="UP000039865">
    <property type="component" value="Unassembled WGS sequence"/>
</dbReference>
<keyword evidence="1" id="KW-0175">Coiled coil</keyword>
<dbReference type="AlphaFoldDB" id="A0A078ABP2"/>
<dbReference type="OrthoDB" id="10651990at2759"/>
<protein>
    <submittedName>
        <fullName evidence="2">Uncharacterized protein</fullName>
    </submittedName>
</protein>
<feature type="coiled-coil region" evidence="1">
    <location>
        <begin position="177"/>
        <end position="245"/>
    </location>
</feature>
<accession>A0A078ABP2</accession>
<evidence type="ECO:0000313" key="3">
    <source>
        <dbReference type="Proteomes" id="UP000039865"/>
    </source>
</evidence>
<proteinExistence type="predicted"/>
<evidence type="ECO:0000313" key="2">
    <source>
        <dbReference type="EMBL" id="CDW79604.1"/>
    </source>
</evidence>
<dbReference type="EMBL" id="CCKQ01008160">
    <property type="protein sequence ID" value="CDW79604.1"/>
    <property type="molecule type" value="Genomic_DNA"/>
</dbReference>
<reference evidence="2 3" key="1">
    <citation type="submission" date="2014-06" db="EMBL/GenBank/DDBJ databases">
        <authorList>
            <person name="Swart Estienne"/>
        </authorList>
    </citation>
    <scope>NUCLEOTIDE SEQUENCE [LARGE SCALE GENOMIC DNA]</scope>
    <source>
        <strain evidence="2 3">130c</strain>
    </source>
</reference>